<evidence type="ECO:0000313" key="3">
    <source>
        <dbReference type="EMBL" id="KAK3680899.1"/>
    </source>
</evidence>
<feature type="chain" id="PRO_5042295355" description="Ecp2 effector protein domain-containing protein" evidence="2">
    <location>
        <begin position="23"/>
        <end position="256"/>
    </location>
</feature>
<name>A0AAE1C6Z5_9PEZI</name>
<evidence type="ECO:0000256" key="1">
    <source>
        <dbReference type="SAM" id="MobiDB-lite"/>
    </source>
</evidence>
<evidence type="ECO:0000313" key="4">
    <source>
        <dbReference type="Proteomes" id="UP001270362"/>
    </source>
</evidence>
<gene>
    <name evidence="3" type="ORF">B0T22DRAFT_445904</name>
</gene>
<sequence length="256" mass="27765">MKLNLGSLVGLAGAFQAATTAAGVLPREADASPTADAIPYFNTTALGEGLERRDCVGDIFYIINTRHDDNTWDAYASWNRGGGCGNAGDWRPMRANEACYNYPYTPWYDVEQVCFDWNNLRGHIKVGLNQVKHCFHKNSEVEVYSGKVITYLTYQNIASKNSPVAIDGRAAWTGPKIYNKPTSTPHIKIVLPPGTVSPSATTTPISIPGAKASLRSETKSSYQKANAASDARDLPSSPPSQFGVSRPIKAHVLTKT</sequence>
<keyword evidence="2" id="KW-0732">Signal</keyword>
<dbReference type="AlphaFoldDB" id="A0AAE1C6Z5"/>
<dbReference type="Proteomes" id="UP001270362">
    <property type="component" value="Unassembled WGS sequence"/>
</dbReference>
<keyword evidence="4" id="KW-1185">Reference proteome</keyword>
<dbReference type="EMBL" id="JAULSO010000009">
    <property type="protein sequence ID" value="KAK3680899.1"/>
    <property type="molecule type" value="Genomic_DNA"/>
</dbReference>
<feature type="region of interest" description="Disordered" evidence="1">
    <location>
        <begin position="210"/>
        <end position="256"/>
    </location>
</feature>
<organism evidence="3 4">
    <name type="scientific">Podospora appendiculata</name>
    <dbReference type="NCBI Taxonomy" id="314037"/>
    <lineage>
        <taxon>Eukaryota</taxon>
        <taxon>Fungi</taxon>
        <taxon>Dikarya</taxon>
        <taxon>Ascomycota</taxon>
        <taxon>Pezizomycotina</taxon>
        <taxon>Sordariomycetes</taxon>
        <taxon>Sordariomycetidae</taxon>
        <taxon>Sordariales</taxon>
        <taxon>Podosporaceae</taxon>
        <taxon>Podospora</taxon>
    </lineage>
</organism>
<protein>
    <recommendedName>
        <fullName evidence="5">Ecp2 effector protein domain-containing protein</fullName>
    </recommendedName>
</protein>
<accession>A0AAE1C6Z5</accession>
<reference evidence="3" key="2">
    <citation type="submission" date="2023-06" db="EMBL/GenBank/DDBJ databases">
        <authorList>
            <consortium name="Lawrence Berkeley National Laboratory"/>
            <person name="Haridas S."/>
            <person name="Hensen N."/>
            <person name="Bonometti L."/>
            <person name="Westerberg I."/>
            <person name="Brannstrom I.O."/>
            <person name="Guillou S."/>
            <person name="Cros-Aarteil S."/>
            <person name="Calhoun S."/>
            <person name="Kuo A."/>
            <person name="Mondo S."/>
            <person name="Pangilinan J."/>
            <person name="Riley R."/>
            <person name="Labutti K."/>
            <person name="Andreopoulos B."/>
            <person name="Lipzen A."/>
            <person name="Chen C."/>
            <person name="Yanf M."/>
            <person name="Daum C."/>
            <person name="Ng V."/>
            <person name="Clum A."/>
            <person name="Steindorff A."/>
            <person name="Ohm R."/>
            <person name="Martin F."/>
            <person name="Silar P."/>
            <person name="Natvig D."/>
            <person name="Lalanne C."/>
            <person name="Gautier V."/>
            <person name="Ament-Velasquez S.L."/>
            <person name="Kruys A."/>
            <person name="Hutchinson M.I."/>
            <person name="Powell A.J."/>
            <person name="Barry K."/>
            <person name="Miller A.N."/>
            <person name="Grigoriev I.V."/>
            <person name="Debuchy R."/>
            <person name="Gladieux P."/>
            <person name="Thoren M.H."/>
            <person name="Johannesson H."/>
        </authorList>
    </citation>
    <scope>NUCLEOTIDE SEQUENCE</scope>
    <source>
        <strain evidence="3">CBS 314.62</strain>
    </source>
</reference>
<reference evidence="3" key="1">
    <citation type="journal article" date="2023" name="Mol. Phylogenet. Evol.">
        <title>Genome-scale phylogeny and comparative genomics of the fungal order Sordariales.</title>
        <authorList>
            <person name="Hensen N."/>
            <person name="Bonometti L."/>
            <person name="Westerberg I."/>
            <person name="Brannstrom I.O."/>
            <person name="Guillou S."/>
            <person name="Cros-Aarteil S."/>
            <person name="Calhoun S."/>
            <person name="Haridas S."/>
            <person name="Kuo A."/>
            <person name="Mondo S."/>
            <person name="Pangilinan J."/>
            <person name="Riley R."/>
            <person name="LaButti K."/>
            <person name="Andreopoulos B."/>
            <person name="Lipzen A."/>
            <person name="Chen C."/>
            <person name="Yan M."/>
            <person name="Daum C."/>
            <person name="Ng V."/>
            <person name="Clum A."/>
            <person name="Steindorff A."/>
            <person name="Ohm R.A."/>
            <person name="Martin F."/>
            <person name="Silar P."/>
            <person name="Natvig D.O."/>
            <person name="Lalanne C."/>
            <person name="Gautier V."/>
            <person name="Ament-Velasquez S.L."/>
            <person name="Kruys A."/>
            <person name="Hutchinson M.I."/>
            <person name="Powell A.J."/>
            <person name="Barry K."/>
            <person name="Miller A.N."/>
            <person name="Grigoriev I.V."/>
            <person name="Debuchy R."/>
            <person name="Gladieux P."/>
            <person name="Hiltunen Thoren M."/>
            <person name="Johannesson H."/>
        </authorList>
    </citation>
    <scope>NUCLEOTIDE SEQUENCE</scope>
    <source>
        <strain evidence="3">CBS 314.62</strain>
    </source>
</reference>
<evidence type="ECO:0000256" key="2">
    <source>
        <dbReference type="SAM" id="SignalP"/>
    </source>
</evidence>
<feature type="signal peptide" evidence="2">
    <location>
        <begin position="1"/>
        <end position="22"/>
    </location>
</feature>
<evidence type="ECO:0008006" key="5">
    <source>
        <dbReference type="Google" id="ProtNLM"/>
    </source>
</evidence>
<proteinExistence type="predicted"/>
<comment type="caution">
    <text evidence="3">The sequence shown here is derived from an EMBL/GenBank/DDBJ whole genome shotgun (WGS) entry which is preliminary data.</text>
</comment>